<sequence>MDTIYFIMNMDKIVFNNDGTYEIIPCKLSLSVVYKKQVLYNNIFNINYNLYDVSTNKSKFHKAINYLLKNKNIFPTKEHKGKRVIRYINKIGHDPDSVRNFIKSLMFILSKNTNTNVTIVSTDKYNTIWLLNKITDNKLITSIKSVNYPTMILSDINIDNCEGINNICIDIINNKYTTECDDINSLEEDSTILNTILEYNTLIYT</sequence>
<evidence type="ECO:0000313" key="2">
    <source>
        <dbReference type="Proteomes" id="UP000792671"/>
    </source>
</evidence>
<dbReference type="GeneID" id="15613730"/>
<accession>A0A916P7E3</accession>
<reference evidence="1 2" key="1">
    <citation type="journal article" date="2013" name="J. Virol.">
        <title>New Insights into the Evolution of Entomopoxvirinae from the Complete Genome Sequences of Four Entomopoxviruses Infecting Adoxophyes honmai, Choristoneura biennis, Choristoneura rosaceana, and Mythimna separata.</title>
        <authorList>
            <person name="Theze J."/>
            <person name="Takatsuka J."/>
            <person name="Li Z."/>
            <person name="Gallais J."/>
            <person name="Doucet D."/>
            <person name="Arif B."/>
            <person name="Nakai M."/>
            <person name="Herniou E.A."/>
        </authorList>
    </citation>
    <scope>NUCLEOTIDE SEQUENCE [LARGE SCALE GENOMIC DNA]</scope>
</reference>
<dbReference type="OrthoDB" id="23698at10239"/>
<dbReference type="KEGG" id="vg:15613730"/>
<dbReference type="EMBL" id="HF679134">
    <property type="protein sequence ID" value="CCU56306.1"/>
    <property type="molecule type" value="Genomic_DNA"/>
</dbReference>
<evidence type="ECO:0000313" key="1">
    <source>
        <dbReference type="EMBL" id="CCU56306.1"/>
    </source>
</evidence>
<organism evidence="1 2">
    <name type="scientific">Mythimna separata entomopoxvirus 'L'</name>
    <dbReference type="NCBI Taxonomy" id="1293572"/>
    <lineage>
        <taxon>Viruses</taxon>
        <taxon>Varidnaviria</taxon>
        <taxon>Bamfordvirae</taxon>
        <taxon>Nucleocytoviricota</taxon>
        <taxon>Pokkesviricetes</taxon>
        <taxon>Chitovirales</taxon>
        <taxon>Poxviridae</taxon>
        <taxon>Entomopoxvirinae</taxon>
        <taxon>Betaentomopoxvirus</taxon>
        <taxon>Betaentomopoxvirus mseparata</taxon>
        <taxon>Mythimna separata entomopoxvirus</taxon>
    </lineage>
</organism>
<dbReference type="Proteomes" id="UP000792671">
    <property type="component" value="Genome"/>
</dbReference>
<protein>
    <submittedName>
        <fullName evidence="1">Uncharacterized protein</fullName>
    </submittedName>
</protein>
<keyword evidence="2" id="KW-1185">Reference proteome</keyword>
<dbReference type="RefSeq" id="YP_008003625.1">
    <property type="nucleotide sequence ID" value="NC_021246.1"/>
</dbReference>
<proteinExistence type="predicted"/>
<name>A0A916P7E3_9POXV</name>
<gene>
    <name evidence="1" type="ORF">MYSEV_108</name>
</gene>